<dbReference type="eggNOG" id="COG3403">
    <property type="taxonomic scope" value="Bacteria"/>
</dbReference>
<dbReference type="PANTHER" id="PTHR40045">
    <property type="entry name" value="YCGG FAMILY PROTEIN"/>
    <property type="match status" value="1"/>
</dbReference>
<evidence type="ECO:0008006" key="3">
    <source>
        <dbReference type="Google" id="ProtNLM"/>
    </source>
</evidence>
<comment type="caution">
    <text evidence="1">The sequence shown here is derived from an EMBL/GenBank/DDBJ whole genome shotgun (WGS) entry which is preliminary data.</text>
</comment>
<dbReference type="Proteomes" id="UP000027190">
    <property type="component" value="Unassembled WGS sequence"/>
</dbReference>
<dbReference type="STRING" id="1280947.HY30_00080"/>
<name>A0A062URB8_9PROT</name>
<protein>
    <recommendedName>
        <fullName evidence="3">YqcI/YcgG family protein</fullName>
    </recommendedName>
</protein>
<dbReference type="AlphaFoldDB" id="A0A062URB8"/>
<organism evidence="1 2">
    <name type="scientific">Hyphomonas chukchiensis</name>
    <dbReference type="NCBI Taxonomy" id="1280947"/>
    <lineage>
        <taxon>Bacteria</taxon>
        <taxon>Pseudomonadati</taxon>
        <taxon>Pseudomonadota</taxon>
        <taxon>Alphaproteobacteria</taxon>
        <taxon>Hyphomonadales</taxon>
        <taxon>Hyphomonadaceae</taxon>
        <taxon>Hyphomonas</taxon>
    </lineage>
</organism>
<evidence type="ECO:0000313" key="1">
    <source>
        <dbReference type="EMBL" id="KCZ60761.1"/>
    </source>
</evidence>
<reference evidence="1 2" key="1">
    <citation type="journal article" date="2014" name="Antonie Van Leeuwenhoek">
        <title>Hyphomonas beringensis sp. nov. and Hyphomonas chukchiensis sp. nov., isolated from surface seawater of the Bering Sea and Chukchi Sea.</title>
        <authorList>
            <person name="Li C."/>
            <person name="Lai Q."/>
            <person name="Li G."/>
            <person name="Dong C."/>
            <person name="Wang J."/>
            <person name="Liao Y."/>
            <person name="Shao Z."/>
        </authorList>
    </citation>
    <scope>NUCLEOTIDE SEQUENCE [LARGE SCALE GENOMIC DNA]</scope>
    <source>
        <strain evidence="1 2">BH-BN04-4</strain>
    </source>
</reference>
<dbReference type="EMBL" id="AWFG01000001">
    <property type="protein sequence ID" value="KCZ60761.1"/>
    <property type="molecule type" value="Genomic_DNA"/>
</dbReference>
<accession>A0A062URB8</accession>
<dbReference type="PANTHER" id="PTHR40045:SF1">
    <property type="entry name" value="YQCI_YCGG FAMILY PROTEIN"/>
    <property type="match status" value="1"/>
</dbReference>
<evidence type="ECO:0000313" key="2">
    <source>
        <dbReference type="Proteomes" id="UP000027190"/>
    </source>
</evidence>
<dbReference type="InterPro" id="IPR014988">
    <property type="entry name" value="Uncharacterised_YqcI/YcgG"/>
</dbReference>
<dbReference type="RefSeq" id="WP_051614522.1">
    <property type="nucleotide sequence ID" value="NZ_AWFG01000001.1"/>
</dbReference>
<dbReference type="NCBIfam" id="NF041366">
    <property type="entry name" value="GntA_guanitoxin"/>
    <property type="match status" value="1"/>
</dbReference>
<keyword evidence="2" id="KW-1185">Reference proteome</keyword>
<proteinExistence type="predicted"/>
<gene>
    <name evidence="1" type="ORF">HY30_00080</name>
</gene>
<dbReference type="Pfam" id="PF08892">
    <property type="entry name" value="YqcI_YcgG"/>
    <property type="match status" value="1"/>
</dbReference>
<sequence length="238" mass="26570">MAYKNPLMPFSPPQPARDAELSADLAAFIESDRFPCVGAKSALGLDQVSSVEAGDFLSDEGDLLMHQQLSQFGRELDPQAMPFKTFVCGFDHAPVMDESTFETALWERLQRLHEIDRQHGVEWAENVSHDPASANFGLSLNCVAYFVIGLHPGASRAARRFCRPALVFNSHDQFEQLRADGRYQALQKVIREKEIDVNGSINPMIGTHGQGNQAAQYSGRQVGDDWECPFQFREPKQA</sequence>
<dbReference type="PATRIC" id="fig|1280947.3.peg.15"/>